<feature type="transmembrane region" description="Helical" evidence="1">
    <location>
        <begin position="168"/>
        <end position="188"/>
    </location>
</feature>
<protein>
    <submittedName>
        <fullName evidence="2">Uncharacterized protein</fullName>
    </submittedName>
</protein>
<dbReference type="KEGG" id="ptan:CRYO30217_03524"/>
<keyword evidence="1" id="KW-0812">Transmembrane</keyword>
<feature type="transmembrane region" description="Helical" evidence="1">
    <location>
        <begin position="200"/>
        <end position="220"/>
    </location>
</feature>
<accession>A0A916NJT7</accession>
<dbReference type="Pfam" id="PF22285">
    <property type="entry name" value="DUF6962"/>
    <property type="match status" value="1"/>
</dbReference>
<evidence type="ECO:0000313" key="2">
    <source>
        <dbReference type="EMBL" id="CAG5087603.1"/>
    </source>
</evidence>
<name>A0A916NJT7_9FLAO</name>
<dbReference type="AlphaFoldDB" id="A0A916NJT7"/>
<keyword evidence="3" id="KW-1185">Reference proteome</keyword>
<keyword evidence="1" id="KW-0472">Membrane</keyword>
<gene>
    <name evidence="2" type="ORF">CRYO30217_03524</name>
</gene>
<keyword evidence="1" id="KW-1133">Transmembrane helix</keyword>
<evidence type="ECO:0000313" key="3">
    <source>
        <dbReference type="Proteomes" id="UP000683507"/>
    </source>
</evidence>
<feature type="transmembrane region" description="Helical" evidence="1">
    <location>
        <begin position="20"/>
        <end position="39"/>
    </location>
</feature>
<feature type="transmembrane region" description="Helical" evidence="1">
    <location>
        <begin position="51"/>
        <end position="69"/>
    </location>
</feature>
<reference evidence="2" key="1">
    <citation type="submission" date="2021-04" db="EMBL/GenBank/DDBJ databases">
        <authorList>
            <person name="Rodrigo-Torres L."/>
            <person name="Arahal R. D."/>
            <person name="Lucena T."/>
        </authorList>
    </citation>
    <scope>NUCLEOTIDE SEQUENCE</scope>
    <source>
        <strain evidence="2">AS29M-1</strain>
    </source>
</reference>
<dbReference type="RefSeq" id="WP_258543696.1">
    <property type="nucleotide sequence ID" value="NZ_OU015584.1"/>
</dbReference>
<sequence length="232" mass="26559">MREYVQPTISWFGLQIEEPITALTDVLIAVVSFIAYYRIKKMPERSKVKLLLMNYFLTMGMATFLGGVLGHALQYYLGFVWKTPAWVISMISVTLLERAQIEYVKNEISKQLGAFFGWLNVIELMVFMFVSFALLNFFFVQVHAAYGLAVVVLSFSVFKFVRAKSIGSLYFIFGVIMAIIAATFYMMKWGVGPWFNHIDISNVVMAVGMWIFYLGSVKIIKDVGNDEKKEYS</sequence>
<feature type="transmembrane region" description="Helical" evidence="1">
    <location>
        <begin position="75"/>
        <end position="96"/>
    </location>
</feature>
<feature type="transmembrane region" description="Helical" evidence="1">
    <location>
        <begin position="117"/>
        <end position="138"/>
    </location>
</feature>
<organism evidence="2 3">
    <name type="scientific">Parvicella tangerina</name>
    <dbReference type="NCBI Taxonomy" id="2829795"/>
    <lineage>
        <taxon>Bacteria</taxon>
        <taxon>Pseudomonadati</taxon>
        <taxon>Bacteroidota</taxon>
        <taxon>Flavobacteriia</taxon>
        <taxon>Flavobacteriales</taxon>
        <taxon>Parvicellaceae</taxon>
        <taxon>Parvicella</taxon>
    </lineage>
</organism>
<evidence type="ECO:0000256" key="1">
    <source>
        <dbReference type="SAM" id="Phobius"/>
    </source>
</evidence>
<dbReference type="EMBL" id="OU015584">
    <property type="protein sequence ID" value="CAG5087603.1"/>
    <property type="molecule type" value="Genomic_DNA"/>
</dbReference>
<proteinExistence type="predicted"/>
<feature type="transmembrane region" description="Helical" evidence="1">
    <location>
        <begin position="144"/>
        <end position="161"/>
    </location>
</feature>
<dbReference type="Proteomes" id="UP000683507">
    <property type="component" value="Chromosome"/>
</dbReference>
<dbReference type="InterPro" id="IPR054235">
    <property type="entry name" value="DUF6962"/>
</dbReference>